<name>A0ABQ5IYQ8_9ASTR</name>
<comment type="caution">
    <text evidence="1">The sequence shown here is derived from an EMBL/GenBank/DDBJ whole genome shotgun (WGS) entry which is preliminary data.</text>
</comment>
<gene>
    <name evidence="1" type="ORF">Tco_1121666</name>
</gene>
<dbReference type="EMBL" id="BQNB010021329">
    <property type="protein sequence ID" value="GJU05236.1"/>
    <property type="molecule type" value="Genomic_DNA"/>
</dbReference>
<dbReference type="Proteomes" id="UP001151760">
    <property type="component" value="Unassembled WGS sequence"/>
</dbReference>
<keyword evidence="2" id="KW-1185">Reference proteome</keyword>
<evidence type="ECO:0000313" key="2">
    <source>
        <dbReference type="Proteomes" id="UP001151760"/>
    </source>
</evidence>
<reference evidence="1" key="2">
    <citation type="submission" date="2022-01" db="EMBL/GenBank/DDBJ databases">
        <authorList>
            <person name="Yamashiro T."/>
            <person name="Shiraishi A."/>
            <person name="Satake H."/>
            <person name="Nakayama K."/>
        </authorList>
    </citation>
    <scope>NUCLEOTIDE SEQUENCE</scope>
</reference>
<protein>
    <submittedName>
        <fullName evidence="1">Uncharacterized protein</fullName>
    </submittedName>
</protein>
<reference evidence="1" key="1">
    <citation type="journal article" date="2022" name="Int. J. Mol. Sci.">
        <title>Draft Genome of Tanacetum Coccineum: Genomic Comparison of Closely Related Tanacetum-Family Plants.</title>
        <authorList>
            <person name="Yamashiro T."/>
            <person name="Shiraishi A."/>
            <person name="Nakayama K."/>
            <person name="Satake H."/>
        </authorList>
    </citation>
    <scope>NUCLEOTIDE SEQUENCE</scope>
</reference>
<accession>A0ABQ5IYQ8</accession>
<proteinExistence type="predicted"/>
<organism evidence="1 2">
    <name type="scientific">Tanacetum coccineum</name>
    <dbReference type="NCBI Taxonomy" id="301880"/>
    <lineage>
        <taxon>Eukaryota</taxon>
        <taxon>Viridiplantae</taxon>
        <taxon>Streptophyta</taxon>
        <taxon>Embryophyta</taxon>
        <taxon>Tracheophyta</taxon>
        <taxon>Spermatophyta</taxon>
        <taxon>Magnoliopsida</taxon>
        <taxon>eudicotyledons</taxon>
        <taxon>Gunneridae</taxon>
        <taxon>Pentapetalae</taxon>
        <taxon>asterids</taxon>
        <taxon>campanulids</taxon>
        <taxon>Asterales</taxon>
        <taxon>Asteraceae</taxon>
        <taxon>Asteroideae</taxon>
        <taxon>Anthemideae</taxon>
        <taxon>Anthemidinae</taxon>
        <taxon>Tanacetum</taxon>
    </lineage>
</organism>
<evidence type="ECO:0000313" key="1">
    <source>
        <dbReference type="EMBL" id="GJU05236.1"/>
    </source>
</evidence>
<sequence>MNLSPSSLCFYYYPACCCFPLYTWVPNERESGVFVTELNRTWKEELQGASYYNGNPSDHLPYVGGLDEHVTIDELSTEAQYLDLSGNQGASVGVNHACKKQRTLRFGTAPGLAHDADAMGPP</sequence>